<organism evidence="1 2">
    <name type="scientific">Aphis craccivora</name>
    <name type="common">Cowpea aphid</name>
    <dbReference type="NCBI Taxonomy" id="307492"/>
    <lineage>
        <taxon>Eukaryota</taxon>
        <taxon>Metazoa</taxon>
        <taxon>Ecdysozoa</taxon>
        <taxon>Arthropoda</taxon>
        <taxon>Hexapoda</taxon>
        <taxon>Insecta</taxon>
        <taxon>Pterygota</taxon>
        <taxon>Neoptera</taxon>
        <taxon>Paraneoptera</taxon>
        <taxon>Hemiptera</taxon>
        <taxon>Sternorrhyncha</taxon>
        <taxon>Aphidomorpha</taxon>
        <taxon>Aphidoidea</taxon>
        <taxon>Aphididae</taxon>
        <taxon>Aphidini</taxon>
        <taxon>Aphis</taxon>
        <taxon>Aphis</taxon>
    </lineage>
</organism>
<dbReference type="Proteomes" id="UP000478052">
    <property type="component" value="Unassembled WGS sequence"/>
</dbReference>
<accession>A0A6G0YSH9</accession>
<comment type="caution">
    <text evidence="1">The sequence shown here is derived from an EMBL/GenBank/DDBJ whole genome shotgun (WGS) entry which is preliminary data.</text>
</comment>
<evidence type="ECO:0000313" key="1">
    <source>
        <dbReference type="EMBL" id="KAF0760795.1"/>
    </source>
</evidence>
<dbReference type="AlphaFoldDB" id="A0A6G0YSH9"/>
<reference evidence="1 2" key="1">
    <citation type="submission" date="2019-08" db="EMBL/GenBank/DDBJ databases">
        <title>Whole genome of Aphis craccivora.</title>
        <authorList>
            <person name="Voronova N.V."/>
            <person name="Shulinski R.S."/>
            <person name="Bandarenka Y.V."/>
            <person name="Zhorov D.G."/>
            <person name="Warner D."/>
        </authorList>
    </citation>
    <scope>NUCLEOTIDE SEQUENCE [LARGE SCALE GENOMIC DNA]</scope>
    <source>
        <strain evidence="1">180601</strain>
        <tissue evidence="1">Whole Body</tissue>
    </source>
</reference>
<dbReference type="EMBL" id="VUJU01002577">
    <property type="protein sequence ID" value="KAF0760795.1"/>
    <property type="molecule type" value="Genomic_DNA"/>
</dbReference>
<name>A0A6G0YSH9_APHCR</name>
<keyword evidence="2" id="KW-1185">Reference proteome</keyword>
<proteinExistence type="predicted"/>
<gene>
    <name evidence="1" type="ORF">FWK35_00033744</name>
</gene>
<protein>
    <submittedName>
        <fullName evidence="1">Uncharacterized protein</fullName>
    </submittedName>
</protein>
<sequence length="129" mass="15228">MLGYLEYRVMSNSSTLSKHPFYLRQSTRDRDESLGGNYHDVGWTSGHPMALRHAYFARYRHRRRCSPRRPTDVFLPVRQSTVGHCLDYACPCAIFGSSLLSSSFYRLIEWCIYFWMPQKRFRSTSPAEF</sequence>
<evidence type="ECO:0000313" key="2">
    <source>
        <dbReference type="Proteomes" id="UP000478052"/>
    </source>
</evidence>